<evidence type="ECO:0000256" key="3">
    <source>
        <dbReference type="ARBA" id="ARBA00023125"/>
    </source>
</evidence>
<name>A0A0C1ZDH7_9VIBR</name>
<dbReference type="EMBL" id="JPRD01000042">
    <property type="protein sequence ID" value="KIF51136.1"/>
    <property type="molecule type" value="Genomic_DNA"/>
</dbReference>
<dbReference type="Gene3D" id="1.10.260.40">
    <property type="entry name" value="lambda repressor-like DNA-binding domains"/>
    <property type="match status" value="1"/>
</dbReference>
<dbReference type="InterPro" id="IPR028082">
    <property type="entry name" value="Peripla_BP_I"/>
</dbReference>
<dbReference type="GeneID" id="48231324"/>
<dbReference type="InterPro" id="IPR010982">
    <property type="entry name" value="Lambda_DNA-bd_dom_sf"/>
</dbReference>
<dbReference type="Pfam" id="PF00356">
    <property type="entry name" value="LacI"/>
    <property type="match status" value="1"/>
</dbReference>
<dbReference type="InterPro" id="IPR001761">
    <property type="entry name" value="Peripla_BP/Lac1_sug-bd_dom"/>
</dbReference>
<evidence type="ECO:0000259" key="5">
    <source>
        <dbReference type="PROSITE" id="PS50932"/>
    </source>
</evidence>
<dbReference type="GO" id="GO:0003700">
    <property type="term" value="F:DNA-binding transcription factor activity"/>
    <property type="evidence" value="ECO:0007669"/>
    <property type="project" value="TreeGrafter"/>
</dbReference>
<evidence type="ECO:0000256" key="2">
    <source>
        <dbReference type="ARBA" id="ARBA00023015"/>
    </source>
</evidence>
<dbReference type="SMART" id="SM00354">
    <property type="entry name" value="HTH_LACI"/>
    <property type="match status" value="1"/>
</dbReference>
<dbReference type="SUPFAM" id="SSF53822">
    <property type="entry name" value="Periplasmic binding protein-like I"/>
    <property type="match status" value="1"/>
</dbReference>
<evidence type="ECO:0000256" key="4">
    <source>
        <dbReference type="ARBA" id="ARBA00023163"/>
    </source>
</evidence>
<keyword evidence="1" id="KW-0678">Repressor</keyword>
<keyword evidence="2" id="KW-0805">Transcription regulation</keyword>
<proteinExistence type="predicted"/>
<dbReference type="PROSITE" id="PS00356">
    <property type="entry name" value="HTH_LACI_1"/>
    <property type="match status" value="1"/>
</dbReference>
<evidence type="ECO:0000313" key="7">
    <source>
        <dbReference type="Proteomes" id="UP000031586"/>
    </source>
</evidence>
<evidence type="ECO:0000313" key="6">
    <source>
        <dbReference type="EMBL" id="KIF51136.1"/>
    </source>
</evidence>
<evidence type="ECO:0000256" key="1">
    <source>
        <dbReference type="ARBA" id="ARBA00022491"/>
    </source>
</evidence>
<dbReference type="CDD" id="cd01392">
    <property type="entry name" value="HTH_LacI"/>
    <property type="match status" value="1"/>
</dbReference>
<dbReference type="PANTHER" id="PTHR30146">
    <property type="entry name" value="LACI-RELATED TRANSCRIPTIONAL REPRESSOR"/>
    <property type="match status" value="1"/>
</dbReference>
<dbReference type="CDD" id="cd06289">
    <property type="entry name" value="PBP1_MalI-like"/>
    <property type="match status" value="1"/>
</dbReference>
<sequence>MSSKKVTITEVAKHAGVSVTTVSMVLGNKGRISPDTIEKVNAAVEELGYIRNRAAANLRSNSSEIIGLILKDISDPYYAEVAAGLSEEIEQQGYMLFLAQSGDSQEKFEKCVLTMARQGVGGIAFCPIGESQQFNVENLKQHNLPMVCISRASVDKQIDYVGPDNMYAAKLATEHLVKQGHRRIAYVGGASSSLCRAERIGGYCSTLMQFGLPFKPEWVVECEKSQASAAQTVQQLLLEHPQITAVLCHHSSTALGAVYGIHRAGRSIGKDQFIGEQVSVIGFDDVEEAELIEPPLTFVNSNAREMGRQAAKRLINQLKQEDSEPYSLILPPKLIVRESA</sequence>
<dbReference type="PANTHER" id="PTHR30146:SF148">
    <property type="entry name" value="HTH-TYPE TRANSCRIPTIONAL REPRESSOR PURR-RELATED"/>
    <property type="match status" value="1"/>
</dbReference>
<gene>
    <name evidence="6" type="ORF">H735_21215</name>
</gene>
<dbReference type="AlphaFoldDB" id="A0A0C1ZDH7"/>
<organism evidence="6 7">
    <name type="scientific">Vibrio owensii CAIM 1854 = LMG 25443</name>
    <dbReference type="NCBI Taxonomy" id="1229493"/>
    <lineage>
        <taxon>Bacteria</taxon>
        <taxon>Pseudomonadati</taxon>
        <taxon>Pseudomonadota</taxon>
        <taxon>Gammaproteobacteria</taxon>
        <taxon>Vibrionales</taxon>
        <taxon>Vibrionaceae</taxon>
        <taxon>Vibrio</taxon>
    </lineage>
</organism>
<dbReference type="NCBIfam" id="NF007449">
    <property type="entry name" value="PRK10014.1"/>
    <property type="match status" value="1"/>
</dbReference>
<dbReference type="PATRIC" id="fig|1229493.5.peg.3642"/>
<dbReference type="GO" id="GO:0000976">
    <property type="term" value="F:transcription cis-regulatory region binding"/>
    <property type="evidence" value="ECO:0007669"/>
    <property type="project" value="TreeGrafter"/>
</dbReference>
<keyword evidence="3" id="KW-0238">DNA-binding</keyword>
<dbReference type="InterPro" id="IPR000843">
    <property type="entry name" value="HTH_LacI"/>
</dbReference>
<dbReference type="RefSeq" id="WP_005453001.1">
    <property type="nucleotide sequence ID" value="NZ_BAOH01000039.1"/>
</dbReference>
<dbReference type="Gene3D" id="3.40.50.2300">
    <property type="match status" value="2"/>
</dbReference>
<dbReference type="Proteomes" id="UP000031586">
    <property type="component" value="Unassembled WGS sequence"/>
</dbReference>
<reference evidence="6 7" key="1">
    <citation type="submission" date="2014-07" db="EMBL/GenBank/DDBJ databases">
        <title>Unique and conserved regions in Vibrio harveyi and related species in comparison with the shrimp pathogen Vibrio harveyi CAIM 1792.</title>
        <authorList>
            <person name="Espinoza-Valles I."/>
            <person name="Vora G."/>
            <person name="Leekitcharoenphon P."/>
            <person name="Ussery D."/>
            <person name="Hoj L."/>
            <person name="Gomez-Gil B."/>
        </authorList>
    </citation>
    <scope>NUCLEOTIDE SEQUENCE [LARGE SCALE GENOMIC DNA]</scope>
    <source>
        <strain evidence="7">CAIM 1854 / LMG 25443</strain>
    </source>
</reference>
<dbReference type="Pfam" id="PF00532">
    <property type="entry name" value="Peripla_BP_1"/>
    <property type="match status" value="1"/>
</dbReference>
<dbReference type="SUPFAM" id="SSF47413">
    <property type="entry name" value="lambda repressor-like DNA-binding domains"/>
    <property type="match status" value="1"/>
</dbReference>
<accession>A0A0C1ZDH7</accession>
<dbReference type="PROSITE" id="PS50932">
    <property type="entry name" value="HTH_LACI_2"/>
    <property type="match status" value="1"/>
</dbReference>
<feature type="domain" description="HTH lacI-type" evidence="5">
    <location>
        <begin position="6"/>
        <end position="60"/>
    </location>
</feature>
<protein>
    <submittedName>
        <fullName evidence="6">Transcriptional regulator</fullName>
    </submittedName>
</protein>
<keyword evidence="4" id="KW-0804">Transcription</keyword>
<comment type="caution">
    <text evidence="6">The sequence shown here is derived from an EMBL/GenBank/DDBJ whole genome shotgun (WGS) entry which is preliminary data.</text>
</comment>